<organism evidence="2 3">
    <name type="scientific">Eschrichtius robustus</name>
    <name type="common">California gray whale</name>
    <name type="synonym">Eschrichtius gibbosus</name>
    <dbReference type="NCBI Taxonomy" id="9764"/>
    <lineage>
        <taxon>Eukaryota</taxon>
        <taxon>Metazoa</taxon>
        <taxon>Chordata</taxon>
        <taxon>Craniata</taxon>
        <taxon>Vertebrata</taxon>
        <taxon>Euteleostomi</taxon>
        <taxon>Mammalia</taxon>
        <taxon>Eutheria</taxon>
        <taxon>Laurasiatheria</taxon>
        <taxon>Artiodactyla</taxon>
        <taxon>Whippomorpha</taxon>
        <taxon>Cetacea</taxon>
        <taxon>Mysticeti</taxon>
        <taxon>Eschrichtiidae</taxon>
        <taxon>Eschrichtius</taxon>
    </lineage>
</organism>
<dbReference type="Proteomes" id="UP001159641">
    <property type="component" value="Unassembled WGS sequence"/>
</dbReference>
<dbReference type="EMBL" id="JAIQCJ010002141">
    <property type="protein sequence ID" value="KAJ8781723.1"/>
    <property type="molecule type" value="Genomic_DNA"/>
</dbReference>
<gene>
    <name evidence="2" type="ORF">J1605_010981</name>
</gene>
<dbReference type="AlphaFoldDB" id="A0AB34GR25"/>
<reference evidence="2 3" key="1">
    <citation type="submission" date="2022-11" db="EMBL/GenBank/DDBJ databases">
        <title>Whole genome sequence of Eschrichtius robustus ER-17-0199.</title>
        <authorList>
            <person name="Bruniche-Olsen A."/>
            <person name="Black A.N."/>
            <person name="Fields C.J."/>
            <person name="Walden K."/>
            <person name="Dewoody J.A."/>
        </authorList>
    </citation>
    <scope>NUCLEOTIDE SEQUENCE [LARGE SCALE GENOMIC DNA]</scope>
    <source>
        <strain evidence="2">ER-17-0199</strain>
        <tissue evidence="2">Blubber</tissue>
    </source>
</reference>
<protein>
    <submittedName>
        <fullName evidence="2">Uncharacterized protein</fullName>
    </submittedName>
</protein>
<evidence type="ECO:0000256" key="1">
    <source>
        <dbReference type="SAM" id="SignalP"/>
    </source>
</evidence>
<proteinExistence type="predicted"/>
<evidence type="ECO:0000313" key="2">
    <source>
        <dbReference type="EMBL" id="KAJ8781723.1"/>
    </source>
</evidence>
<evidence type="ECO:0000313" key="3">
    <source>
        <dbReference type="Proteomes" id="UP001159641"/>
    </source>
</evidence>
<accession>A0AB34GR25</accession>
<feature type="chain" id="PRO_5044341562" evidence="1">
    <location>
        <begin position="25"/>
        <end position="127"/>
    </location>
</feature>
<comment type="caution">
    <text evidence="2">The sequence shown here is derived from an EMBL/GenBank/DDBJ whole genome shotgun (WGS) entry which is preliminary data.</text>
</comment>
<sequence>MGTPRALWPLVWAVLQLGWQPGWLLVGWGFGNKCPTLGGRLEPQKLMGRQFWKLEVGPRCRGVPSSRGCEREVVPGPSQLRAVVAMLGVPRPVDTSPQLCSVSHGVLPCAGLSTCPLFPSKDTVMSA</sequence>
<keyword evidence="1" id="KW-0732">Signal</keyword>
<feature type="signal peptide" evidence="1">
    <location>
        <begin position="1"/>
        <end position="24"/>
    </location>
</feature>
<name>A0AB34GR25_ESCRO</name>
<keyword evidence="3" id="KW-1185">Reference proteome</keyword>